<dbReference type="AlphaFoldDB" id="A0A828SQV3"/>
<dbReference type="Proteomes" id="UP000003204">
    <property type="component" value="Unassembled WGS sequence"/>
</dbReference>
<sequence>PINDHMIDVNKDLTNTISKPDEKNPRPREKSQNKNEHINTQKPPSRTSGEYRKRSEVETGNTQGILKYSFNEPTDDPIEVGASNQPYSDKSEEVETSSDEPYGNQNTKIKKSETTDTPPSRDERFDIQYIIQSLQELASEMGSPLEHLSAINEHGEMIASINLLQIKKLVPEPKHPSWIDYDKGRKLLFLKLDLKDQNGFSYLIDIHKNKNHEAFCAFLIFTQNKLTSEQIKKICIELENAKGIKKWALYCDSFIHKMIAIKHLYATPDEWKNRFKNLFISLQKDKS</sequence>
<feature type="compositionally biased region" description="Basic and acidic residues" evidence="1">
    <location>
        <begin position="1"/>
        <end position="11"/>
    </location>
</feature>
<accession>A0A828SQV3</accession>
<evidence type="ECO:0000256" key="1">
    <source>
        <dbReference type="SAM" id="MobiDB-lite"/>
    </source>
</evidence>
<proteinExistence type="predicted"/>
<feature type="compositionally biased region" description="Basic and acidic residues" evidence="1">
    <location>
        <begin position="19"/>
        <end position="39"/>
    </location>
</feature>
<organism evidence="2 3">
    <name type="scientific">Acinetobacter baumannii 6014059</name>
    <dbReference type="NCBI Taxonomy" id="525242"/>
    <lineage>
        <taxon>Bacteria</taxon>
        <taxon>Pseudomonadati</taxon>
        <taxon>Pseudomonadota</taxon>
        <taxon>Gammaproteobacteria</taxon>
        <taxon>Moraxellales</taxon>
        <taxon>Moraxellaceae</taxon>
        <taxon>Acinetobacter</taxon>
        <taxon>Acinetobacter calcoaceticus/baumannii complex</taxon>
    </lineage>
</organism>
<reference evidence="2 3" key="1">
    <citation type="submission" date="2011-04" db="EMBL/GenBank/DDBJ databases">
        <authorList>
            <person name="Weinstock G."/>
            <person name="Sodergren E."/>
            <person name="Clifton S."/>
            <person name="Fulton L."/>
            <person name="Fulton B."/>
            <person name="Courtney L."/>
            <person name="Fronick C."/>
            <person name="Harrison M."/>
            <person name="Strong C."/>
            <person name="Farmer C."/>
            <person name="Delahaunty K."/>
            <person name="Markovic C."/>
            <person name="Hall O."/>
            <person name="Minx P."/>
            <person name="Tomlinson C."/>
            <person name="Mitreva M."/>
            <person name="Hou S."/>
            <person name="Chen J."/>
            <person name="Wollam A."/>
            <person name="Pepin K.H."/>
            <person name="Johnson M."/>
            <person name="Bhonagiri V."/>
            <person name="Zhang X."/>
            <person name="Suruliraj S."/>
            <person name="Warren W."/>
            <person name="Chinwalla A."/>
            <person name="Mardis E.R."/>
            <person name="Wilson R.K."/>
        </authorList>
    </citation>
    <scope>NUCLEOTIDE SEQUENCE [LARGE SCALE GENOMIC DNA]</scope>
    <source>
        <strain evidence="2 3">6014059</strain>
    </source>
</reference>
<name>A0A828SQV3_ACIBA</name>
<gene>
    <name evidence="2" type="ORF">HMPREF0022_02446</name>
</gene>
<evidence type="ECO:0000313" key="3">
    <source>
        <dbReference type="Proteomes" id="UP000003204"/>
    </source>
</evidence>
<evidence type="ECO:0000313" key="2">
    <source>
        <dbReference type="EMBL" id="EGJ67764.1"/>
    </source>
</evidence>
<dbReference type="EMBL" id="ACYS02000127">
    <property type="protein sequence ID" value="EGJ67764.1"/>
    <property type="molecule type" value="Genomic_DNA"/>
</dbReference>
<feature type="non-terminal residue" evidence="2">
    <location>
        <position position="1"/>
    </location>
</feature>
<comment type="caution">
    <text evidence="2">The sequence shown here is derived from an EMBL/GenBank/DDBJ whole genome shotgun (WGS) entry which is preliminary data.</text>
</comment>
<feature type="region of interest" description="Disordered" evidence="1">
    <location>
        <begin position="1"/>
        <end position="122"/>
    </location>
</feature>
<feature type="compositionally biased region" description="Basic and acidic residues" evidence="1">
    <location>
        <begin position="110"/>
        <end position="122"/>
    </location>
</feature>
<protein>
    <submittedName>
        <fullName evidence="2">Conserved domain protein</fullName>
    </submittedName>
</protein>